<dbReference type="GO" id="GO:0006508">
    <property type="term" value="P:proteolysis"/>
    <property type="evidence" value="ECO:0007669"/>
    <property type="project" value="UniProtKB-KW"/>
</dbReference>
<dbReference type="SUPFAM" id="SSF52743">
    <property type="entry name" value="Subtilisin-like"/>
    <property type="match status" value="1"/>
</dbReference>
<keyword evidence="3" id="KW-0378">Hydrolase</keyword>
<dbReference type="InterPro" id="IPR036852">
    <property type="entry name" value="Peptidase_S8/S53_dom_sf"/>
</dbReference>
<name>A0AAN6WPS3_9PEZI</name>
<feature type="signal peptide" evidence="6">
    <location>
        <begin position="1"/>
        <end position="15"/>
    </location>
</feature>
<comment type="caution">
    <text evidence="8">The sequence shown here is derived from an EMBL/GenBank/DDBJ whole genome shotgun (WGS) entry which is preliminary data.</text>
</comment>
<reference evidence="8" key="1">
    <citation type="journal article" date="2023" name="Mol. Phylogenet. Evol.">
        <title>Genome-scale phylogeny and comparative genomics of the fungal order Sordariales.</title>
        <authorList>
            <person name="Hensen N."/>
            <person name="Bonometti L."/>
            <person name="Westerberg I."/>
            <person name="Brannstrom I.O."/>
            <person name="Guillou S."/>
            <person name="Cros-Aarteil S."/>
            <person name="Calhoun S."/>
            <person name="Haridas S."/>
            <person name="Kuo A."/>
            <person name="Mondo S."/>
            <person name="Pangilinan J."/>
            <person name="Riley R."/>
            <person name="LaButti K."/>
            <person name="Andreopoulos B."/>
            <person name="Lipzen A."/>
            <person name="Chen C."/>
            <person name="Yan M."/>
            <person name="Daum C."/>
            <person name="Ng V."/>
            <person name="Clum A."/>
            <person name="Steindorff A."/>
            <person name="Ohm R.A."/>
            <person name="Martin F."/>
            <person name="Silar P."/>
            <person name="Natvig D.O."/>
            <person name="Lalanne C."/>
            <person name="Gautier V."/>
            <person name="Ament-Velasquez S.L."/>
            <person name="Kruys A."/>
            <person name="Hutchinson M.I."/>
            <person name="Powell A.J."/>
            <person name="Barry K."/>
            <person name="Miller A.N."/>
            <person name="Grigoriev I.V."/>
            <person name="Debuchy R."/>
            <person name="Gladieux P."/>
            <person name="Hiltunen Thoren M."/>
            <person name="Johannesson H."/>
        </authorList>
    </citation>
    <scope>NUCLEOTIDE SEQUENCE</scope>
    <source>
        <strain evidence="8">PSN309</strain>
    </source>
</reference>
<dbReference type="InterPro" id="IPR050131">
    <property type="entry name" value="Peptidase_S8_subtilisin-like"/>
</dbReference>
<dbReference type="GO" id="GO:0004252">
    <property type="term" value="F:serine-type endopeptidase activity"/>
    <property type="evidence" value="ECO:0007669"/>
    <property type="project" value="InterPro"/>
</dbReference>
<feature type="domain" description="Peptidase S8/S53" evidence="7">
    <location>
        <begin position="112"/>
        <end position="299"/>
    </location>
</feature>
<dbReference type="PANTHER" id="PTHR43806:SF11">
    <property type="entry name" value="CEREVISIN-RELATED"/>
    <property type="match status" value="1"/>
</dbReference>
<evidence type="ECO:0000256" key="1">
    <source>
        <dbReference type="ARBA" id="ARBA00011073"/>
    </source>
</evidence>
<keyword evidence="9" id="KW-1185">Reference proteome</keyword>
<reference evidence="8" key="2">
    <citation type="submission" date="2023-05" db="EMBL/GenBank/DDBJ databases">
        <authorList>
            <consortium name="Lawrence Berkeley National Laboratory"/>
            <person name="Steindorff A."/>
            <person name="Hensen N."/>
            <person name="Bonometti L."/>
            <person name="Westerberg I."/>
            <person name="Brannstrom I.O."/>
            <person name="Guillou S."/>
            <person name="Cros-Aarteil S."/>
            <person name="Calhoun S."/>
            <person name="Haridas S."/>
            <person name="Kuo A."/>
            <person name="Mondo S."/>
            <person name="Pangilinan J."/>
            <person name="Riley R."/>
            <person name="Labutti K."/>
            <person name="Andreopoulos B."/>
            <person name="Lipzen A."/>
            <person name="Chen C."/>
            <person name="Yanf M."/>
            <person name="Daum C."/>
            <person name="Ng V."/>
            <person name="Clum A."/>
            <person name="Ohm R."/>
            <person name="Martin F."/>
            <person name="Silar P."/>
            <person name="Natvig D."/>
            <person name="Lalanne C."/>
            <person name="Gautier V."/>
            <person name="Ament-Velasquez S.L."/>
            <person name="Kruys A."/>
            <person name="Hutchinson M.I."/>
            <person name="Powell A.J."/>
            <person name="Barry K."/>
            <person name="Miller A.N."/>
            <person name="Grigoriev I.V."/>
            <person name="Debuchy R."/>
            <person name="Gladieux P."/>
            <person name="Thoren M.H."/>
            <person name="Johannesson H."/>
        </authorList>
    </citation>
    <scope>NUCLEOTIDE SEQUENCE</scope>
    <source>
        <strain evidence="8">PSN309</strain>
    </source>
</reference>
<evidence type="ECO:0000256" key="4">
    <source>
        <dbReference type="ARBA" id="ARBA00022825"/>
    </source>
</evidence>
<evidence type="ECO:0000259" key="7">
    <source>
        <dbReference type="Pfam" id="PF00082"/>
    </source>
</evidence>
<gene>
    <name evidence="8" type="ORF">QBC35DRAFT_477523</name>
</gene>
<comment type="caution">
    <text evidence="5">Lacks conserved residue(s) required for the propagation of feature annotation.</text>
</comment>
<evidence type="ECO:0000256" key="3">
    <source>
        <dbReference type="ARBA" id="ARBA00022801"/>
    </source>
</evidence>
<dbReference type="Gene3D" id="3.40.50.200">
    <property type="entry name" value="Peptidase S8/S53 domain"/>
    <property type="match status" value="1"/>
</dbReference>
<dbReference type="PROSITE" id="PS51892">
    <property type="entry name" value="SUBTILASE"/>
    <property type="match status" value="1"/>
</dbReference>
<protein>
    <submittedName>
        <fullName evidence="8">Peptidase S8/S53 domain-containing protein</fullName>
    </submittedName>
</protein>
<proteinExistence type="inferred from homology"/>
<organism evidence="8 9">
    <name type="scientific">Podospora australis</name>
    <dbReference type="NCBI Taxonomy" id="1536484"/>
    <lineage>
        <taxon>Eukaryota</taxon>
        <taxon>Fungi</taxon>
        <taxon>Dikarya</taxon>
        <taxon>Ascomycota</taxon>
        <taxon>Pezizomycotina</taxon>
        <taxon>Sordariomycetes</taxon>
        <taxon>Sordariomycetidae</taxon>
        <taxon>Sordariales</taxon>
        <taxon>Podosporaceae</taxon>
        <taxon>Podospora</taxon>
    </lineage>
</organism>
<keyword evidence="4" id="KW-0720">Serine protease</keyword>
<keyword evidence="6" id="KW-0732">Signal</keyword>
<dbReference type="Pfam" id="PF00082">
    <property type="entry name" value="Peptidase_S8"/>
    <property type="match status" value="1"/>
</dbReference>
<dbReference type="InterPro" id="IPR000209">
    <property type="entry name" value="Peptidase_S8/S53_dom"/>
</dbReference>
<feature type="chain" id="PRO_5042884983" evidence="6">
    <location>
        <begin position="16"/>
        <end position="306"/>
    </location>
</feature>
<dbReference type="EMBL" id="MU864502">
    <property type="protein sequence ID" value="KAK4184167.1"/>
    <property type="molecule type" value="Genomic_DNA"/>
</dbReference>
<evidence type="ECO:0000313" key="9">
    <source>
        <dbReference type="Proteomes" id="UP001302126"/>
    </source>
</evidence>
<accession>A0AAN6WPS3</accession>
<evidence type="ECO:0000256" key="6">
    <source>
        <dbReference type="SAM" id="SignalP"/>
    </source>
</evidence>
<evidence type="ECO:0000256" key="2">
    <source>
        <dbReference type="ARBA" id="ARBA00022670"/>
    </source>
</evidence>
<sequence>MAWTILLLAPLIVATLLVKSPDHHFENEYLIQYHSHVKPTHRQIFQAKVHADARFFGDYTGVIKTFSIEQVRGNTKVQLTGATWGQTRLSHRFTNSTTSDFTYDTAPLAPIVYMIDSGIRIIHDEFQVDNTTIALFGANFVPGSTNDTDKLGHGTHTAATIAGKAFGIARPQTAQTAVRLVALKVLDARGNGGGWDGVVAAIEWAAKDTLSRKTQSLSIINLSLDSGGGPYSVVNQAISAAVNEFNITVVVAAGNSDESANTFTPASCQDVITVAALDENDQRADFSNWGPTVDIFAPGVGVQSAS</sequence>
<evidence type="ECO:0000313" key="8">
    <source>
        <dbReference type="EMBL" id="KAK4184167.1"/>
    </source>
</evidence>
<dbReference type="Proteomes" id="UP001302126">
    <property type="component" value="Unassembled WGS sequence"/>
</dbReference>
<evidence type="ECO:0000256" key="5">
    <source>
        <dbReference type="PROSITE-ProRule" id="PRU01240"/>
    </source>
</evidence>
<comment type="similarity">
    <text evidence="1 5">Belongs to the peptidase S8 family.</text>
</comment>
<dbReference type="PANTHER" id="PTHR43806">
    <property type="entry name" value="PEPTIDASE S8"/>
    <property type="match status" value="1"/>
</dbReference>
<dbReference type="AlphaFoldDB" id="A0AAN6WPS3"/>
<keyword evidence="2" id="KW-0645">Protease</keyword>